<comment type="caution">
    <text evidence="5">The sequence shown here is derived from an EMBL/GenBank/DDBJ whole genome shotgun (WGS) entry which is preliminary data.</text>
</comment>
<accession>A0A8H7Y911</accession>
<feature type="region of interest" description="Disordered" evidence="2">
    <location>
        <begin position="472"/>
        <end position="528"/>
    </location>
</feature>
<gene>
    <name evidence="5" type="ORF">JR316_002621</name>
</gene>
<keyword evidence="3" id="KW-0472">Membrane</keyword>
<name>A0A8H7Y911_PSICU</name>
<dbReference type="EMBL" id="JAFIQS010000002">
    <property type="protein sequence ID" value="KAG5173114.1"/>
    <property type="molecule type" value="Genomic_DNA"/>
</dbReference>
<organism evidence="5">
    <name type="scientific">Psilocybe cubensis</name>
    <name type="common">Psychedelic mushroom</name>
    <name type="synonym">Stropharia cubensis</name>
    <dbReference type="NCBI Taxonomy" id="181762"/>
    <lineage>
        <taxon>Eukaryota</taxon>
        <taxon>Fungi</taxon>
        <taxon>Dikarya</taxon>
        <taxon>Basidiomycota</taxon>
        <taxon>Agaricomycotina</taxon>
        <taxon>Agaricomycetes</taxon>
        <taxon>Agaricomycetidae</taxon>
        <taxon>Agaricales</taxon>
        <taxon>Agaricineae</taxon>
        <taxon>Strophariaceae</taxon>
        <taxon>Psilocybe</taxon>
    </lineage>
</organism>
<dbReference type="InterPro" id="IPR001623">
    <property type="entry name" value="DnaJ_domain"/>
</dbReference>
<keyword evidence="3" id="KW-0812">Transmembrane</keyword>
<dbReference type="GO" id="GO:0051787">
    <property type="term" value="F:misfolded protein binding"/>
    <property type="evidence" value="ECO:0007669"/>
    <property type="project" value="TreeGrafter"/>
</dbReference>
<dbReference type="PANTHER" id="PTHR44360:SF1">
    <property type="entry name" value="DNAJ HOMOLOG SUBFAMILY B MEMBER 9"/>
    <property type="match status" value="1"/>
</dbReference>
<dbReference type="GO" id="GO:0005783">
    <property type="term" value="C:endoplasmic reticulum"/>
    <property type="evidence" value="ECO:0007669"/>
    <property type="project" value="TreeGrafter"/>
</dbReference>
<dbReference type="PRINTS" id="PR00625">
    <property type="entry name" value="JDOMAIN"/>
</dbReference>
<sequence length="528" mass="57883">MGTTDLLLSVFGWTFIPDFATKHLLNFVYYQSPFRIVAAPPPGSPKHRRHYAITYAVVIFSYLSYTLFQSARTMPPNFYQILGVPPDVDENGLKFAFRAFAKRYHPDKPGVGKDGELLFMYVRDAFEALKDPVVRFAYDRFGPDVLGWRNQCKTTREFVRHGLLVSSGYHIVAGIILLFMSAIGRPSVISFWRYVLFAALLAGELSFILSPFPASQSSIHPPSPSLFSFLGSSVQPSETAALSLARNMAPRSFLQTIFPNRIPYQHILFLHQVFMFMSVAVSRVYPRFVTMFSEDGSGESKQLDALEKAVWERVYGTLAIADREASVILHTVLRSIMPSNSPTPAQPYHDPTLARMHPLSPSQTLEALEKVSPTIRDLIIEANIKNQTAGPIAVAWDAALRKALDALILEARTNSTAAQAQTNMDGAGVAETSSPTVSAAAVPITPRAKNFWEKDTASEADDLVTLVSESDTTLVNKGSESRPASPHKTLGRVPSTPRLASGGSGRVSPTKSHSPVRKASFGGGAGEF</sequence>
<dbReference type="InterPro" id="IPR036869">
    <property type="entry name" value="J_dom_sf"/>
</dbReference>
<dbReference type="SUPFAM" id="SSF46565">
    <property type="entry name" value="Chaperone J-domain"/>
    <property type="match status" value="1"/>
</dbReference>
<dbReference type="InterPro" id="IPR051948">
    <property type="entry name" value="Hsp70_co-chaperone_J-domain"/>
</dbReference>
<dbReference type="PANTHER" id="PTHR44360">
    <property type="entry name" value="DNAJ HOMOLOG SUBFAMILY B MEMBER 9"/>
    <property type="match status" value="1"/>
</dbReference>
<dbReference type="OrthoDB" id="10250354at2759"/>
<feature type="transmembrane region" description="Helical" evidence="3">
    <location>
        <begin position="51"/>
        <end position="68"/>
    </location>
</feature>
<dbReference type="Gene3D" id="1.10.287.110">
    <property type="entry name" value="DnaJ domain"/>
    <property type="match status" value="1"/>
</dbReference>
<dbReference type="CDD" id="cd06257">
    <property type="entry name" value="DnaJ"/>
    <property type="match status" value="1"/>
</dbReference>
<dbReference type="GO" id="GO:0036503">
    <property type="term" value="P:ERAD pathway"/>
    <property type="evidence" value="ECO:0007669"/>
    <property type="project" value="TreeGrafter"/>
</dbReference>
<dbReference type="AlphaFoldDB" id="A0A8H7Y911"/>
<evidence type="ECO:0000256" key="2">
    <source>
        <dbReference type="SAM" id="MobiDB-lite"/>
    </source>
</evidence>
<dbReference type="GO" id="GO:0051087">
    <property type="term" value="F:protein-folding chaperone binding"/>
    <property type="evidence" value="ECO:0007669"/>
    <property type="project" value="TreeGrafter"/>
</dbReference>
<keyword evidence="1" id="KW-0143">Chaperone</keyword>
<keyword evidence="3" id="KW-1133">Transmembrane helix</keyword>
<proteinExistence type="predicted"/>
<evidence type="ECO:0000256" key="3">
    <source>
        <dbReference type="SAM" id="Phobius"/>
    </source>
</evidence>
<dbReference type="PROSITE" id="PS50076">
    <property type="entry name" value="DNAJ_2"/>
    <property type="match status" value="1"/>
</dbReference>
<evidence type="ECO:0000313" key="5">
    <source>
        <dbReference type="EMBL" id="KAG5173114.1"/>
    </source>
</evidence>
<protein>
    <recommendedName>
        <fullName evidence="4">J domain-containing protein</fullName>
    </recommendedName>
</protein>
<evidence type="ECO:0000259" key="4">
    <source>
        <dbReference type="PROSITE" id="PS50076"/>
    </source>
</evidence>
<feature type="domain" description="J" evidence="4">
    <location>
        <begin position="77"/>
        <end position="142"/>
    </location>
</feature>
<dbReference type="Pfam" id="PF00226">
    <property type="entry name" value="DnaJ"/>
    <property type="match status" value="1"/>
</dbReference>
<dbReference type="SMART" id="SM00271">
    <property type="entry name" value="DnaJ"/>
    <property type="match status" value="1"/>
</dbReference>
<reference evidence="5" key="1">
    <citation type="submission" date="2021-02" db="EMBL/GenBank/DDBJ databases">
        <title>Psilocybe cubensis genome.</title>
        <authorList>
            <person name="Mckernan K.J."/>
            <person name="Crawford S."/>
            <person name="Trippe A."/>
            <person name="Kane L.T."/>
            <person name="Mclaughlin S."/>
        </authorList>
    </citation>
    <scope>NUCLEOTIDE SEQUENCE [LARGE SCALE GENOMIC DNA]</scope>
    <source>
        <strain evidence="5">MGC-MH-2018</strain>
    </source>
</reference>
<evidence type="ECO:0000256" key="1">
    <source>
        <dbReference type="ARBA" id="ARBA00023186"/>
    </source>
</evidence>
<feature type="transmembrane region" description="Helical" evidence="3">
    <location>
        <begin position="158"/>
        <end position="179"/>
    </location>
</feature>